<accession>A0AAE1CFJ0</accession>
<reference evidence="1" key="2">
    <citation type="submission" date="2023-06" db="EMBL/GenBank/DDBJ databases">
        <authorList>
            <consortium name="Lawrence Berkeley National Laboratory"/>
            <person name="Haridas S."/>
            <person name="Hensen N."/>
            <person name="Bonometti L."/>
            <person name="Westerberg I."/>
            <person name="Brannstrom I.O."/>
            <person name="Guillou S."/>
            <person name="Cros-Aarteil S."/>
            <person name="Calhoun S."/>
            <person name="Kuo A."/>
            <person name="Mondo S."/>
            <person name="Pangilinan J."/>
            <person name="Riley R."/>
            <person name="Labutti K."/>
            <person name="Andreopoulos B."/>
            <person name="Lipzen A."/>
            <person name="Chen C."/>
            <person name="Yanf M."/>
            <person name="Daum C."/>
            <person name="Ng V."/>
            <person name="Clum A."/>
            <person name="Steindorff A."/>
            <person name="Ohm R."/>
            <person name="Martin F."/>
            <person name="Silar P."/>
            <person name="Natvig D."/>
            <person name="Lalanne C."/>
            <person name="Gautier V."/>
            <person name="Ament-Velasquez S.L."/>
            <person name="Kruys A."/>
            <person name="Hutchinson M.I."/>
            <person name="Powell A.J."/>
            <person name="Barry K."/>
            <person name="Miller A.N."/>
            <person name="Grigoriev I.V."/>
            <person name="Debuchy R."/>
            <person name="Gladieux P."/>
            <person name="Thoren M.H."/>
            <person name="Johannesson H."/>
        </authorList>
    </citation>
    <scope>NUCLEOTIDE SEQUENCE</scope>
    <source>
        <strain evidence="1">CBS 314.62</strain>
    </source>
</reference>
<reference evidence="1" key="1">
    <citation type="journal article" date="2023" name="Mol. Phylogenet. Evol.">
        <title>Genome-scale phylogeny and comparative genomics of the fungal order Sordariales.</title>
        <authorList>
            <person name="Hensen N."/>
            <person name="Bonometti L."/>
            <person name="Westerberg I."/>
            <person name="Brannstrom I.O."/>
            <person name="Guillou S."/>
            <person name="Cros-Aarteil S."/>
            <person name="Calhoun S."/>
            <person name="Haridas S."/>
            <person name="Kuo A."/>
            <person name="Mondo S."/>
            <person name="Pangilinan J."/>
            <person name="Riley R."/>
            <person name="LaButti K."/>
            <person name="Andreopoulos B."/>
            <person name="Lipzen A."/>
            <person name="Chen C."/>
            <person name="Yan M."/>
            <person name="Daum C."/>
            <person name="Ng V."/>
            <person name="Clum A."/>
            <person name="Steindorff A."/>
            <person name="Ohm R.A."/>
            <person name="Martin F."/>
            <person name="Silar P."/>
            <person name="Natvig D.O."/>
            <person name="Lalanne C."/>
            <person name="Gautier V."/>
            <person name="Ament-Velasquez S.L."/>
            <person name="Kruys A."/>
            <person name="Hutchinson M.I."/>
            <person name="Powell A.J."/>
            <person name="Barry K."/>
            <person name="Miller A.N."/>
            <person name="Grigoriev I.V."/>
            <person name="Debuchy R."/>
            <person name="Gladieux P."/>
            <person name="Hiltunen Thoren M."/>
            <person name="Johannesson H."/>
        </authorList>
    </citation>
    <scope>NUCLEOTIDE SEQUENCE</scope>
    <source>
        <strain evidence="1">CBS 314.62</strain>
    </source>
</reference>
<keyword evidence="2" id="KW-1185">Reference proteome</keyword>
<evidence type="ECO:0000313" key="2">
    <source>
        <dbReference type="Proteomes" id="UP001270362"/>
    </source>
</evidence>
<evidence type="ECO:0000313" key="1">
    <source>
        <dbReference type="EMBL" id="KAK3692637.1"/>
    </source>
</evidence>
<proteinExistence type="predicted"/>
<dbReference type="AlphaFoldDB" id="A0AAE1CFJ0"/>
<dbReference type="EMBL" id="JAULSO010000001">
    <property type="protein sequence ID" value="KAK3692637.1"/>
    <property type="molecule type" value="Genomic_DNA"/>
</dbReference>
<protein>
    <submittedName>
        <fullName evidence="1">Uncharacterized protein</fullName>
    </submittedName>
</protein>
<name>A0AAE1CFJ0_9PEZI</name>
<organism evidence="1 2">
    <name type="scientific">Podospora appendiculata</name>
    <dbReference type="NCBI Taxonomy" id="314037"/>
    <lineage>
        <taxon>Eukaryota</taxon>
        <taxon>Fungi</taxon>
        <taxon>Dikarya</taxon>
        <taxon>Ascomycota</taxon>
        <taxon>Pezizomycotina</taxon>
        <taxon>Sordariomycetes</taxon>
        <taxon>Sordariomycetidae</taxon>
        <taxon>Sordariales</taxon>
        <taxon>Podosporaceae</taxon>
        <taxon>Podospora</taxon>
    </lineage>
</organism>
<dbReference type="Proteomes" id="UP001270362">
    <property type="component" value="Unassembled WGS sequence"/>
</dbReference>
<gene>
    <name evidence="1" type="ORF">B0T22DRAFT_20611</name>
</gene>
<comment type="caution">
    <text evidence="1">The sequence shown here is derived from an EMBL/GenBank/DDBJ whole genome shotgun (WGS) entry which is preliminary data.</text>
</comment>
<sequence length="199" mass="22233">MSTSLGSDDWCRMDITCHHRRLRRIARTRTYPLVDLLAKGTYIQLEGCVRERHMEACTPLDATACILVNARLVSATNVLCIQGYNHGDTFLTVPVQLRDLVVHRPCHRQSLTRDGSLYIQTALPNMPETSGSRSLFRFIRIGGLQGSIALGLDSTPPAVSLIISGDDGDNEMLAILFRLWLTQLSLRVEVTHKQTCLET</sequence>